<dbReference type="EMBL" id="CP042905">
    <property type="protein sequence ID" value="QEE15674.1"/>
    <property type="molecule type" value="Genomic_DNA"/>
</dbReference>
<dbReference type="KEGG" id="psyt:DSAG12_01501"/>
<name>A0A5B9D969_9ARCH</name>
<dbReference type="Proteomes" id="UP000321408">
    <property type="component" value="Chromosome"/>
</dbReference>
<dbReference type="SUPFAM" id="SSF89447">
    <property type="entry name" value="AbrB/MazE/MraZ-like"/>
    <property type="match status" value="1"/>
</dbReference>
<feature type="compositionally biased region" description="Basic and acidic residues" evidence="1">
    <location>
        <begin position="76"/>
        <end position="86"/>
    </location>
</feature>
<organism evidence="2 3">
    <name type="scientific">Promethearchaeum syntrophicum</name>
    <dbReference type="NCBI Taxonomy" id="2594042"/>
    <lineage>
        <taxon>Archaea</taxon>
        <taxon>Promethearchaeati</taxon>
        <taxon>Promethearchaeota</taxon>
        <taxon>Promethearchaeia</taxon>
        <taxon>Promethearchaeales</taxon>
        <taxon>Promethearchaeaceae</taxon>
        <taxon>Promethearchaeum</taxon>
    </lineage>
</organism>
<gene>
    <name evidence="2" type="ORF">DSAG12_01501</name>
</gene>
<sequence>MLNMDEAIVGKKGEIIPKKKIRNIVGISPGDRVLVCASSNQLIIKKILSIDEIFELPIISAGTPSEIESELEEEGNIQKERSTNDQ</sequence>
<accession>A0A5B9D969</accession>
<dbReference type="GeneID" id="41329494"/>
<feature type="region of interest" description="Disordered" evidence="1">
    <location>
        <begin position="65"/>
        <end position="86"/>
    </location>
</feature>
<evidence type="ECO:0000256" key="1">
    <source>
        <dbReference type="SAM" id="MobiDB-lite"/>
    </source>
</evidence>
<reference evidence="2 3" key="1">
    <citation type="journal article" date="2020" name="Nature">
        <title>Isolation of an archaeon at the prokaryote-eukaryote interface.</title>
        <authorList>
            <person name="Imachi H."/>
            <person name="Nobu M.K."/>
            <person name="Nakahara N."/>
            <person name="Morono Y."/>
            <person name="Ogawara M."/>
            <person name="Takaki Y."/>
            <person name="Takano Y."/>
            <person name="Uematsu K."/>
            <person name="Ikuta T."/>
            <person name="Ito M."/>
            <person name="Matsui Y."/>
            <person name="Miyazaki M."/>
            <person name="Murata K."/>
            <person name="Saito Y."/>
            <person name="Sakai S."/>
            <person name="Song C."/>
            <person name="Tasumi E."/>
            <person name="Yamanaka Y."/>
            <person name="Yamaguchi T."/>
            <person name="Kamagata Y."/>
            <person name="Tamaki H."/>
            <person name="Takai K."/>
        </authorList>
    </citation>
    <scope>NUCLEOTIDE SEQUENCE [LARGE SCALE GENOMIC DNA]</scope>
    <source>
        <strain evidence="2 3">MK-D1</strain>
    </source>
</reference>
<evidence type="ECO:0000313" key="2">
    <source>
        <dbReference type="EMBL" id="QEE15674.1"/>
    </source>
</evidence>
<protein>
    <recommendedName>
        <fullName evidence="4">SpoVT-AbrB domain-containing protein</fullName>
    </recommendedName>
</protein>
<evidence type="ECO:0000313" key="3">
    <source>
        <dbReference type="Proteomes" id="UP000321408"/>
    </source>
</evidence>
<keyword evidence="3" id="KW-1185">Reference proteome</keyword>
<dbReference type="RefSeq" id="WP_147662575.1">
    <property type="nucleotide sequence ID" value="NZ_CP042905.2"/>
</dbReference>
<reference evidence="2 3" key="2">
    <citation type="journal article" date="2024" name="Int. J. Syst. Evol. Microbiol.">
        <title>Promethearchaeum syntrophicum gen. nov., sp. nov., an anaerobic, obligately syntrophic archaeon, the first isolate of the lineage 'Asgard' archaea, and proposal of the new archaeal phylum Promethearchaeota phyl. nov. and kingdom Promethearchaeati regn. nov.</title>
        <authorList>
            <person name="Imachi H."/>
            <person name="Nobu M.K."/>
            <person name="Kato S."/>
            <person name="Takaki Y."/>
            <person name="Miyazaki M."/>
            <person name="Miyata M."/>
            <person name="Ogawara M."/>
            <person name="Saito Y."/>
            <person name="Sakai S."/>
            <person name="Tahara Y.O."/>
            <person name="Takano Y."/>
            <person name="Tasumi E."/>
            <person name="Uematsu K."/>
            <person name="Yoshimura T."/>
            <person name="Itoh T."/>
            <person name="Ohkuma M."/>
            <person name="Takai K."/>
        </authorList>
    </citation>
    <scope>NUCLEOTIDE SEQUENCE [LARGE SCALE GENOMIC DNA]</scope>
    <source>
        <strain evidence="2 3">MK-D1</strain>
    </source>
</reference>
<dbReference type="AlphaFoldDB" id="A0A5B9D969"/>
<dbReference type="InterPro" id="IPR037914">
    <property type="entry name" value="SpoVT-AbrB_sf"/>
</dbReference>
<evidence type="ECO:0008006" key="4">
    <source>
        <dbReference type="Google" id="ProtNLM"/>
    </source>
</evidence>
<proteinExistence type="predicted"/>